<keyword evidence="5" id="KW-0808">Transferase</keyword>
<evidence type="ECO:0000313" key="10">
    <source>
        <dbReference type="EMBL" id="MFG3819146.1"/>
    </source>
</evidence>
<dbReference type="InterPro" id="IPR011990">
    <property type="entry name" value="TPR-like_helical_dom_sf"/>
</dbReference>
<proteinExistence type="inferred from homology"/>
<evidence type="ECO:0000256" key="5">
    <source>
        <dbReference type="ARBA" id="ARBA00022679"/>
    </source>
</evidence>
<feature type="repeat" description="TPR" evidence="8">
    <location>
        <begin position="255"/>
        <end position="288"/>
    </location>
</feature>
<dbReference type="InterPro" id="IPR029489">
    <property type="entry name" value="OGT/SEC/SPY_C"/>
</dbReference>
<dbReference type="Pfam" id="PF13844">
    <property type="entry name" value="Glyco_transf_41"/>
    <property type="match status" value="2"/>
</dbReference>
<reference evidence="11" key="1">
    <citation type="journal article" date="2024" name="Algal Res.">
        <title>Biochemical, toxicological and genomic investigation of a high-biomass producing Limnothrix strain isolated from Italian shallow drinking water reservoir.</title>
        <authorList>
            <person name="Simonazzi M."/>
            <person name="Shishido T.K."/>
            <person name="Delbaje E."/>
            <person name="Wahlsten M."/>
            <person name="Fewer D.P."/>
            <person name="Sivonen K."/>
            <person name="Pezzolesi L."/>
            <person name="Pistocchi R."/>
        </authorList>
    </citation>
    <scope>NUCLEOTIDE SEQUENCE [LARGE SCALE GENOMIC DNA]</scope>
    <source>
        <strain evidence="11">LRLZ20PSL1</strain>
    </source>
</reference>
<dbReference type="Gene3D" id="1.25.40.10">
    <property type="entry name" value="Tetratricopeptide repeat domain"/>
    <property type="match status" value="2"/>
</dbReference>
<dbReference type="SMART" id="SM00028">
    <property type="entry name" value="TPR"/>
    <property type="match status" value="9"/>
</dbReference>
<sequence>MDDAAVSQALTRAIQLLRSGQLEQSGLIYKKILEHHPNHPEALHWFGAIAYQMGEMAIAVEYVEKALTLTPNDPAVLNTSGLICHAIGSWDQALQYYTKAQKIKPDSPEVLDNLRALVADLLPAYSQYAQWHYLAGSFDRVAEIELVSGNLLLEIGDLAGAEQHYRRGLAVRPTLWGIEAPAAVIQADRAGQPVPPKASQTTCDLGREADLRTMAIAVPFAQLLERLGALLFDRGELDAAHELVTEALAIQNAFPEAHKLLGNIMLGRGNYQEAANAYQTAVQLNPNYAEAWSNLGSILLGKRQTDEAIQCFQRAIQANPQMAQAYWSMGCTFEAADKKEEAVQCWQQALAVDPKVQGIQGYIRIAQTLVGMGKRPEGFEWYERAIHFDRKHLDAHWDLMEHLLFWGYLPQARQVADRCWRTFNEPGSSPRERVLAGIISTKAFCFIGLGHVARQRFLEIESEFVQVIDQLSPFDITKLYGNVLFDMPHLRDDVAANTRVANALAEAYRKLVENAFKDHQAANSPLYAMPTARSHRTSDRLRIGFMSRHYRRHSVGWCSGEILTALKEHTPHLFLYVTGDMPKDDRTKVFEGLAEKFYMPGEEGFPDANAPTIIRRAREDNLDILFDLDSITILPHAEVLYHRPAPVCLTWLGYDAPHICPDNYNLVDWNTHPAGVEHYYIEKLVRMSGSFAALSYLPSVPTDRAKQRQAFRIDPNQTIFLSVPTGQKVSMEMLQAQVHVLRYVPDSILFFKSRIGDLELMLSLYHEECRRQGVNPNRVRMLPRTASEEEHRAVYQITDVLLDSYPYSGATHNLEALYFNQPIVTRVGEQSFSRLGYSLMRAAGLDQEGMAWTWDEYIEWGVRLGRDRELCNAVRHKLQQAKNPANPAPLWNPKGFAAEMYGILQDLRSKAEFSQA</sequence>
<evidence type="ECO:0000256" key="1">
    <source>
        <dbReference type="ARBA" id="ARBA00004922"/>
    </source>
</evidence>
<keyword evidence="6" id="KW-0677">Repeat</keyword>
<evidence type="ECO:0000256" key="3">
    <source>
        <dbReference type="ARBA" id="ARBA00011970"/>
    </source>
</evidence>
<evidence type="ECO:0000313" key="11">
    <source>
        <dbReference type="Proteomes" id="UP001604335"/>
    </source>
</evidence>
<feature type="domain" description="O-GlcNAc transferase C-terminal" evidence="9">
    <location>
        <begin position="707"/>
        <end position="899"/>
    </location>
</feature>
<evidence type="ECO:0000256" key="6">
    <source>
        <dbReference type="ARBA" id="ARBA00022737"/>
    </source>
</evidence>
<dbReference type="PANTHER" id="PTHR44835">
    <property type="entry name" value="UDP-N-ACETYLGLUCOSAMINE--PEPTIDE N-ACETYLGLUCOSAMINYLTRANSFERASE SPINDLY-RELATED"/>
    <property type="match status" value="1"/>
</dbReference>
<dbReference type="PANTHER" id="PTHR44835:SF1">
    <property type="entry name" value="PROTEIN O-GLCNAC TRANSFERASE"/>
    <property type="match status" value="1"/>
</dbReference>
<dbReference type="InterPro" id="IPR019734">
    <property type="entry name" value="TPR_rpt"/>
</dbReference>
<evidence type="ECO:0000256" key="2">
    <source>
        <dbReference type="ARBA" id="ARBA00005386"/>
    </source>
</evidence>
<feature type="repeat" description="TPR" evidence="8">
    <location>
        <begin position="74"/>
        <end position="107"/>
    </location>
</feature>
<evidence type="ECO:0000256" key="8">
    <source>
        <dbReference type="PROSITE-ProRule" id="PRU00339"/>
    </source>
</evidence>
<feature type="domain" description="O-GlcNAc transferase C-terminal" evidence="9">
    <location>
        <begin position="526"/>
        <end position="691"/>
    </location>
</feature>
<keyword evidence="7 8" id="KW-0802">TPR repeat</keyword>
<dbReference type="SUPFAM" id="SSF48452">
    <property type="entry name" value="TPR-like"/>
    <property type="match status" value="2"/>
</dbReference>
<dbReference type="InterPro" id="IPR051939">
    <property type="entry name" value="Glycosyltr_41/O-GlcNAc_trsf"/>
</dbReference>
<evidence type="ECO:0000256" key="4">
    <source>
        <dbReference type="ARBA" id="ARBA00022676"/>
    </source>
</evidence>
<name>A0ABW7CDD5_9CYAN</name>
<feature type="repeat" description="TPR" evidence="8">
    <location>
        <begin position="40"/>
        <end position="73"/>
    </location>
</feature>
<dbReference type="Gene3D" id="3.40.50.2000">
    <property type="entry name" value="Glycogen Phosphorylase B"/>
    <property type="match status" value="1"/>
</dbReference>
<organism evidence="10 11">
    <name type="scientific">Limnothrix redekei LRLZ20PSL1</name>
    <dbReference type="NCBI Taxonomy" id="3112953"/>
    <lineage>
        <taxon>Bacteria</taxon>
        <taxon>Bacillati</taxon>
        <taxon>Cyanobacteriota</taxon>
        <taxon>Cyanophyceae</taxon>
        <taxon>Pseudanabaenales</taxon>
        <taxon>Pseudanabaenaceae</taxon>
        <taxon>Limnothrix</taxon>
    </lineage>
</organism>
<dbReference type="Pfam" id="PF13432">
    <property type="entry name" value="TPR_16"/>
    <property type="match status" value="1"/>
</dbReference>
<feature type="repeat" description="TPR" evidence="8">
    <location>
        <begin position="323"/>
        <end position="356"/>
    </location>
</feature>
<comment type="caution">
    <text evidence="10">The sequence shown here is derived from an EMBL/GenBank/DDBJ whole genome shotgun (WGS) entry which is preliminary data.</text>
</comment>
<dbReference type="EMBL" id="JAZAQF010000086">
    <property type="protein sequence ID" value="MFG3819146.1"/>
    <property type="molecule type" value="Genomic_DNA"/>
</dbReference>
<evidence type="ECO:0000259" key="9">
    <source>
        <dbReference type="Pfam" id="PF13844"/>
    </source>
</evidence>
<protein>
    <recommendedName>
        <fullName evidence="3">protein O-GlcNAc transferase</fullName>
        <ecNumber evidence="3">2.4.1.255</ecNumber>
    </recommendedName>
</protein>
<dbReference type="Gene3D" id="3.40.50.11380">
    <property type="match status" value="1"/>
</dbReference>
<gene>
    <name evidence="10" type="ORF">VPK24_15995</name>
</gene>
<dbReference type="Proteomes" id="UP001604335">
    <property type="component" value="Unassembled WGS sequence"/>
</dbReference>
<dbReference type="PROSITE" id="PS50293">
    <property type="entry name" value="TPR_REGION"/>
    <property type="match status" value="2"/>
</dbReference>
<dbReference type="EC" id="2.4.1.255" evidence="3"/>
<dbReference type="Pfam" id="PF12895">
    <property type="entry name" value="ANAPC3"/>
    <property type="match status" value="1"/>
</dbReference>
<dbReference type="PROSITE" id="PS50005">
    <property type="entry name" value="TPR"/>
    <property type="match status" value="5"/>
</dbReference>
<dbReference type="RefSeq" id="WP_393014867.1">
    <property type="nucleotide sequence ID" value="NZ_JAZAQF010000086.1"/>
</dbReference>
<comment type="similarity">
    <text evidence="2">Belongs to the glycosyltransferase 41 family. O-GlcNAc transferase subfamily.</text>
</comment>
<evidence type="ECO:0000256" key="7">
    <source>
        <dbReference type="ARBA" id="ARBA00022803"/>
    </source>
</evidence>
<accession>A0ABW7CDD5</accession>
<comment type="pathway">
    <text evidence="1">Protein modification; protein glycosylation.</text>
</comment>
<keyword evidence="11" id="KW-1185">Reference proteome</keyword>
<dbReference type="Pfam" id="PF13181">
    <property type="entry name" value="TPR_8"/>
    <property type="match status" value="1"/>
</dbReference>
<keyword evidence="4" id="KW-0328">Glycosyltransferase</keyword>
<feature type="repeat" description="TPR" evidence="8">
    <location>
        <begin position="289"/>
        <end position="322"/>
    </location>
</feature>